<dbReference type="PROSITE" id="PS51750">
    <property type="entry name" value="BRO_N"/>
    <property type="match status" value="1"/>
</dbReference>
<reference evidence="2 3" key="1">
    <citation type="submission" date="2020-08" db="EMBL/GenBank/DDBJ databases">
        <title>Sequencing the genomes of 1000 actinobacteria strains.</title>
        <authorList>
            <person name="Klenk H.-P."/>
        </authorList>
    </citation>
    <scope>NUCLEOTIDE SEQUENCE [LARGE SCALE GENOMIC DNA]</scope>
    <source>
        <strain evidence="2 3">DSM 45258</strain>
    </source>
</reference>
<proteinExistence type="predicted"/>
<evidence type="ECO:0000313" key="2">
    <source>
        <dbReference type="EMBL" id="MBB3039990.1"/>
    </source>
</evidence>
<dbReference type="Pfam" id="PF02498">
    <property type="entry name" value="Bro-N"/>
    <property type="match status" value="1"/>
</dbReference>
<comment type="caution">
    <text evidence="2">The sequence shown here is derived from an EMBL/GenBank/DDBJ whole genome shotgun (WGS) entry which is preliminary data.</text>
</comment>
<dbReference type="InterPro" id="IPR003497">
    <property type="entry name" value="BRO_N_domain"/>
</dbReference>
<organism evidence="2 3">
    <name type="scientific">Hoyosella altamirensis</name>
    <dbReference type="NCBI Taxonomy" id="616997"/>
    <lineage>
        <taxon>Bacteria</taxon>
        <taxon>Bacillati</taxon>
        <taxon>Actinomycetota</taxon>
        <taxon>Actinomycetes</taxon>
        <taxon>Mycobacteriales</taxon>
        <taxon>Hoyosellaceae</taxon>
        <taxon>Hoyosella</taxon>
    </lineage>
</organism>
<dbReference type="Pfam" id="PF03374">
    <property type="entry name" value="ANT"/>
    <property type="match status" value="1"/>
</dbReference>
<dbReference type="RefSeq" id="WP_064438716.1">
    <property type="nucleotide sequence ID" value="NZ_BDDI01000002.1"/>
</dbReference>
<accession>A0A839RTU9</accession>
<dbReference type="GO" id="GO:0003677">
    <property type="term" value="F:DNA binding"/>
    <property type="evidence" value="ECO:0007669"/>
    <property type="project" value="InterPro"/>
</dbReference>
<dbReference type="Proteomes" id="UP000567922">
    <property type="component" value="Unassembled WGS sequence"/>
</dbReference>
<name>A0A839RTU9_9ACTN</name>
<dbReference type="EMBL" id="JACHWS010000005">
    <property type="protein sequence ID" value="MBB3039990.1"/>
    <property type="molecule type" value="Genomic_DNA"/>
</dbReference>
<gene>
    <name evidence="2" type="ORF">FHU29_004480</name>
</gene>
<dbReference type="PANTHER" id="PTHR36180:SF2">
    <property type="entry name" value="BRO FAMILY PROTEIN"/>
    <property type="match status" value="1"/>
</dbReference>
<dbReference type="AlphaFoldDB" id="A0A839RTU9"/>
<protein>
    <submittedName>
        <fullName evidence="2">Prophage antirepressor-like protein</fullName>
    </submittedName>
</protein>
<dbReference type="SMART" id="SM01040">
    <property type="entry name" value="Bro-N"/>
    <property type="match status" value="1"/>
</dbReference>
<dbReference type="OrthoDB" id="9812611at2"/>
<dbReference type="InterPro" id="IPR005039">
    <property type="entry name" value="Ant_C"/>
</dbReference>
<keyword evidence="3" id="KW-1185">Reference proteome</keyword>
<feature type="domain" description="Bro-N" evidence="1">
    <location>
        <begin position="1"/>
        <end position="116"/>
    </location>
</feature>
<dbReference type="PANTHER" id="PTHR36180">
    <property type="entry name" value="DNA-BINDING PROTEIN-RELATED-RELATED"/>
    <property type="match status" value="1"/>
</dbReference>
<evidence type="ECO:0000259" key="1">
    <source>
        <dbReference type="PROSITE" id="PS51750"/>
    </source>
</evidence>
<sequence length="286" mass="32097">MTDHTSQIVPFQYEGAQLRTVVIDGEPWFVAPDACRMLTLRDVTSALKMVDHDDKQTLRRSDTPHMFEGIAPQVQLVTVVNESGMYALIFQSEKEEARKIRRWLTREVLPEIRKTGSYGSPSLPDISTPSGVLAMSEMFNQTAKQLVAATEQNQMMAAQIRNDAPKVAKAEAHTASTSSIHRQGFAREVQAWGIKTGVKINHEQVYAFLRHKGMLIDGDRSDRNHATSTAVKNGWAWTEKGTTENGRDYFVTRLYPKGQDIAWKWITGFIDANGHLELPRRIGAAS</sequence>
<evidence type="ECO:0000313" key="3">
    <source>
        <dbReference type="Proteomes" id="UP000567922"/>
    </source>
</evidence>